<feature type="transmembrane region" description="Helical" evidence="8">
    <location>
        <begin position="37"/>
        <end position="56"/>
    </location>
</feature>
<evidence type="ECO:0000313" key="10">
    <source>
        <dbReference type="Proteomes" id="UP001284601"/>
    </source>
</evidence>
<feature type="transmembrane region" description="Helical" evidence="8">
    <location>
        <begin position="87"/>
        <end position="110"/>
    </location>
</feature>
<keyword evidence="5 8" id="KW-0812">Transmembrane</keyword>
<proteinExistence type="predicted"/>
<feature type="transmembrane region" description="Helical" evidence="8">
    <location>
        <begin position="237"/>
        <end position="254"/>
    </location>
</feature>
<dbReference type="InterPro" id="IPR001851">
    <property type="entry name" value="ABC_transp_permease"/>
</dbReference>
<keyword evidence="4" id="KW-0997">Cell inner membrane</keyword>
<evidence type="ECO:0000256" key="4">
    <source>
        <dbReference type="ARBA" id="ARBA00022519"/>
    </source>
</evidence>
<evidence type="ECO:0000313" key="9">
    <source>
        <dbReference type="EMBL" id="MDW5593767.1"/>
    </source>
</evidence>
<reference evidence="9 10" key="2">
    <citation type="submission" date="2023-10" db="EMBL/GenBank/DDBJ databases">
        <authorList>
            <person name="Han X.F."/>
        </authorList>
    </citation>
    <scope>NUCLEOTIDE SEQUENCE [LARGE SCALE GENOMIC DNA]</scope>
    <source>
        <strain evidence="9 10">KCTC 39840</strain>
    </source>
</reference>
<evidence type="ECO:0000256" key="5">
    <source>
        <dbReference type="ARBA" id="ARBA00022692"/>
    </source>
</evidence>
<dbReference type="Proteomes" id="UP001284601">
    <property type="component" value="Unassembled WGS sequence"/>
</dbReference>
<keyword evidence="10" id="KW-1185">Reference proteome</keyword>
<comment type="caution">
    <text evidence="9">The sequence shown here is derived from an EMBL/GenBank/DDBJ whole genome shotgun (WGS) entry which is preliminary data.</text>
</comment>
<evidence type="ECO:0000256" key="6">
    <source>
        <dbReference type="ARBA" id="ARBA00022989"/>
    </source>
</evidence>
<dbReference type="PANTHER" id="PTHR32196">
    <property type="entry name" value="ABC TRANSPORTER PERMEASE PROTEIN YPHD-RELATED-RELATED"/>
    <property type="match status" value="1"/>
</dbReference>
<name>A0ABU4HM18_9ACTN</name>
<feature type="transmembrane region" description="Helical" evidence="8">
    <location>
        <begin position="155"/>
        <end position="176"/>
    </location>
</feature>
<keyword evidence="7 8" id="KW-0472">Membrane</keyword>
<feature type="transmembrane region" description="Helical" evidence="8">
    <location>
        <begin position="7"/>
        <end position="25"/>
    </location>
</feature>
<feature type="transmembrane region" description="Helical" evidence="8">
    <location>
        <begin position="205"/>
        <end position="225"/>
    </location>
</feature>
<keyword evidence="6 8" id="KW-1133">Transmembrane helix</keyword>
<evidence type="ECO:0000256" key="8">
    <source>
        <dbReference type="SAM" id="Phobius"/>
    </source>
</evidence>
<organism evidence="9 10">
    <name type="scientific">Conexibacter stalactiti</name>
    <dbReference type="NCBI Taxonomy" id="1940611"/>
    <lineage>
        <taxon>Bacteria</taxon>
        <taxon>Bacillati</taxon>
        <taxon>Actinomycetota</taxon>
        <taxon>Thermoleophilia</taxon>
        <taxon>Solirubrobacterales</taxon>
        <taxon>Conexibacteraceae</taxon>
        <taxon>Conexibacter</taxon>
    </lineage>
</organism>
<reference evidence="10" key="1">
    <citation type="submission" date="2023-07" db="EMBL/GenBank/DDBJ databases">
        <title>Conexibacter stalactiti sp. nov., isolated from stalactites in a lava cave and emended description of the genus Conexibacter.</title>
        <authorList>
            <person name="Lee S.D."/>
        </authorList>
    </citation>
    <scope>NUCLEOTIDE SEQUENCE [LARGE SCALE GENOMIC DNA]</scope>
    <source>
        <strain evidence="10">KCTC 39840</strain>
    </source>
</reference>
<protein>
    <submittedName>
        <fullName evidence="9">ABC transporter permease</fullName>
    </submittedName>
</protein>
<comment type="subcellular location">
    <subcellularLocation>
        <location evidence="1">Cell membrane</location>
        <topology evidence="1">Multi-pass membrane protein</topology>
    </subcellularLocation>
</comment>
<feature type="transmembrane region" description="Helical" evidence="8">
    <location>
        <begin position="117"/>
        <end position="135"/>
    </location>
</feature>
<feature type="transmembrane region" description="Helical" evidence="8">
    <location>
        <begin position="261"/>
        <end position="284"/>
    </location>
</feature>
<dbReference type="EMBL" id="JAWSTH010000008">
    <property type="protein sequence ID" value="MDW5593767.1"/>
    <property type="molecule type" value="Genomic_DNA"/>
</dbReference>
<keyword evidence="3" id="KW-1003">Cell membrane</keyword>
<sequence>MTLRLSNYSGLVIWAALIALFAVWVPDTFLTSLTVQTLASEQAVTAIIAIGLLPALAAGAYDLSVGAMLGLSAIIVSSLTARSGVPLVPAILITLAIGAGIGAVNAFLVVGVGINSFIATLAMSSVLIAPARAISHDQIVSGVPHSLTALTEGRVLGLPAIAIYMLAIAAVVWYLLEHTPWGRRVEATGAGPEAARLAGVRTGRMVFGSLVTSALLSSCAGILLASKLSTATPDLGPAYLLPAFAAAFLGTTQIKPGKFNVVGTLIAIFLLATGVKGLQLAGAADWVTDLFNGLALIIAVGLALWGGRLLLLAKTRRGATQ</sequence>
<dbReference type="PANTHER" id="PTHR32196:SF21">
    <property type="entry name" value="ABC TRANSPORTER PERMEASE PROTEIN YPHD-RELATED"/>
    <property type="match status" value="1"/>
</dbReference>
<keyword evidence="2" id="KW-0813">Transport</keyword>
<dbReference type="CDD" id="cd06579">
    <property type="entry name" value="TM_PBP1_transp_AraH_like"/>
    <property type="match status" value="1"/>
</dbReference>
<gene>
    <name evidence="9" type="ORF">R7226_05445</name>
</gene>
<feature type="transmembrane region" description="Helical" evidence="8">
    <location>
        <begin position="290"/>
        <end position="311"/>
    </location>
</feature>
<evidence type="ECO:0000256" key="3">
    <source>
        <dbReference type="ARBA" id="ARBA00022475"/>
    </source>
</evidence>
<accession>A0ABU4HM18</accession>
<feature type="transmembrane region" description="Helical" evidence="8">
    <location>
        <begin position="63"/>
        <end position="81"/>
    </location>
</feature>
<evidence type="ECO:0000256" key="1">
    <source>
        <dbReference type="ARBA" id="ARBA00004651"/>
    </source>
</evidence>
<evidence type="ECO:0000256" key="7">
    <source>
        <dbReference type="ARBA" id="ARBA00023136"/>
    </source>
</evidence>
<evidence type="ECO:0000256" key="2">
    <source>
        <dbReference type="ARBA" id="ARBA00022448"/>
    </source>
</evidence>
<dbReference type="Pfam" id="PF02653">
    <property type="entry name" value="BPD_transp_2"/>
    <property type="match status" value="1"/>
</dbReference>
<dbReference type="RefSeq" id="WP_318596024.1">
    <property type="nucleotide sequence ID" value="NZ_JAWSTH010000008.1"/>
</dbReference>